<dbReference type="RefSeq" id="WP_073589959.1">
    <property type="nucleotide sequence ID" value="NZ_FRFD01000010.1"/>
</dbReference>
<dbReference type="GO" id="GO:0005829">
    <property type="term" value="C:cytosol"/>
    <property type="evidence" value="ECO:0007669"/>
    <property type="project" value="TreeGrafter"/>
</dbReference>
<evidence type="ECO:0000256" key="1">
    <source>
        <dbReference type="ARBA" id="ARBA00005836"/>
    </source>
</evidence>
<dbReference type="InterPro" id="IPR036059">
    <property type="entry name" value="TldD/PmbA_sf"/>
</dbReference>
<evidence type="ECO:0000313" key="3">
    <source>
        <dbReference type="EMBL" id="SHO51726.1"/>
    </source>
</evidence>
<accession>A0A1M7YGL6</accession>
<protein>
    <submittedName>
        <fullName evidence="3">TldD protein</fullName>
    </submittedName>
</protein>
<feature type="domain" description="Metalloprotease TldD/E C-terminal" evidence="2">
    <location>
        <begin position="243"/>
        <end position="470"/>
    </location>
</feature>
<sequence length="476" mass="52749">MKVNSSTYLQQVKPLLKELLDNLLKKYRYVSILASDSKAMIYSVSKRGTVISEDSLLSGRGFVAKIYDGTSYGEYSFNGITKELLPEILRKIEESLIPLKNALPNGIDIISYEELKDETLSFHESTNYQESLSDMGSEKIISLLTSLSEEGRNYDPSVLDCSAGLRFQEYHKLFLSRGKDMEQDVLWTTGTTMVMVSKGEEIKYYFKGYSNLGGSEILKDMKEGLKETADSALALLDSEPITPGEYDCICTPEVTGMIVHEAFGHGVEMDMFVKKRALAEKYVGEYVASPLITMHDGGTAAEETATYFFDDEGIPAKDTVIIEKGILKRGISDSQSAMYLGTEPTGNGRRQSYERKAYTRMTNTFFEGGHDKVEDMIASVEYGFLLDNPSSGMEDPKNWGIQCMVNVAREIKDGKLTGKIFSPIVLTGYVPDLLKSISMVSEEKALGGGGFCGKGYKEWVKVSDGGPYIKAKIRLG</sequence>
<dbReference type="PANTHER" id="PTHR30624:SF4">
    <property type="entry name" value="METALLOPROTEASE TLDD"/>
    <property type="match status" value="1"/>
</dbReference>
<evidence type="ECO:0000313" key="4">
    <source>
        <dbReference type="Proteomes" id="UP000184612"/>
    </source>
</evidence>
<dbReference type="GO" id="GO:0006508">
    <property type="term" value="P:proteolysis"/>
    <property type="evidence" value="ECO:0007669"/>
    <property type="project" value="InterPro"/>
</dbReference>
<organism evidence="3 4">
    <name type="scientific">Anaerocolumna xylanovorans DSM 12503</name>
    <dbReference type="NCBI Taxonomy" id="1121345"/>
    <lineage>
        <taxon>Bacteria</taxon>
        <taxon>Bacillati</taxon>
        <taxon>Bacillota</taxon>
        <taxon>Clostridia</taxon>
        <taxon>Lachnospirales</taxon>
        <taxon>Lachnospiraceae</taxon>
        <taxon>Anaerocolumna</taxon>
    </lineage>
</organism>
<keyword evidence="4" id="KW-1185">Reference proteome</keyword>
<dbReference type="Proteomes" id="UP000184612">
    <property type="component" value="Unassembled WGS sequence"/>
</dbReference>
<dbReference type="InterPro" id="IPR051463">
    <property type="entry name" value="Peptidase_U62_metallo"/>
</dbReference>
<dbReference type="GO" id="GO:0008237">
    <property type="term" value="F:metallopeptidase activity"/>
    <property type="evidence" value="ECO:0007669"/>
    <property type="project" value="InterPro"/>
</dbReference>
<evidence type="ECO:0000259" key="2">
    <source>
        <dbReference type="Pfam" id="PF19289"/>
    </source>
</evidence>
<proteinExistence type="inferred from homology"/>
<reference evidence="3 4" key="1">
    <citation type="submission" date="2016-12" db="EMBL/GenBank/DDBJ databases">
        <authorList>
            <person name="Song W.-J."/>
            <person name="Kurnit D.M."/>
        </authorList>
    </citation>
    <scope>NUCLEOTIDE SEQUENCE [LARGE SCALE GENOMIC DNA]</scope>
    <source>
        <strain evidence="3 4">DSM 12503</strain>
    </source>
</reference>
<dbReference type="Pfam" id="PF19289">
    <property type="entry name" value="PmbA_TldD_3rd"/>
    <property type="match status" value="1"/>
</dbReference>
<dbReference type="STRING" id="1121345.SAMN02745217_03296"/>
<dbReference type="AlphaFoldDB" id="A0A1M7YGL6"/>
<name>A0A1M7YGL6_9FIRM</name>
<dbReference type="PANTHER" id="PTHR30624">
    <property type="entry name" value="UNCHARACTERIZED PROTEIN TLDD AND PMBA"/>
    <property type="match status" value="1"/>
</dbReference>
<gene>
    <name evidence="3" type="ORF">SAMN02745217_03296</name>
</gene>
<dbReference type="EMBL" id="FRFD01000010">
    <property type="protein sequence ID" value="SHO51726.1"/>
    <property type="molecule type" value="Genomic_DNA"/>
</dbReference>
<dbReference type="InterPro" id="IPR045569">
    <property type="entry name" value="Metalloprtase-TldD/E_C"/>
</dbReference>
<dbReference type="SUPFAM" id="SSF111283">
    <property type="entry name" value="Putative modulator of DNA gyrase, PmbA/TldD"/>
    <property type="match status" value="1"/>
</dbReference>
<dbReference type="OrthoDB" id="9803213at2"/>
<comment type="similarity">
    <text evidence="1">Belongs to the peptidase U62 family.</text>
</comment>